<dbReference type="OrthoDB" id="161602at2"/>
<comment type="caution">
    <text evidence="1">The sequence shown here is derived from an EMBL/GenBank/DDBJ whole genome shotgun (WGS) entry which is preliminary data.</text>
</comment>
<dbReference type="Proteomes" id="UP000317371">
    <property type="component" value="Unassembled WGS sequence"/>
</dbReference>
<proteinExistence type="predicted"/>
<dbReference type="EMBL" id="VIGC01000019">
    <property type="protein sequence ID" value="TQE94866.1"/>
    <property type="molecule type" value="Genomic_DNA"/>
</dbReference>
<dbReference type="RefSeq" id="WP_141610908.1">
    <property type="nucleotide sequence ID" value="NZ_VIGC02000019.1"/>
</dbReference>
<keyword evidence="2" id="KW-1185">Reference proteome</keyword>
<gene>
    <name evidence="1" type="ORF">FKZ61_14720</name>
</gene>
<accession>A0A540VDL8</accession>
<dbReference type="AlphaFoldDB" id="A0A540VDL8"/>
<organism evidence="1 2">
    <name type="scientific">Litorilinea aerophila</name>
    <dbReference type="NCBI Taxonomy" id="1204385"/>
    <lineage>
        <taxon>Bacteria</taxon>
        <taxon>Bacillati</taxon>
        <taxon>Chloroflexota</taxon>
        <taxon>Caldilineae</taxon>
        <taxon>Caldilineales</taxon>
        <taxon>Caldilineaceae</taxon>
        <taxon>Litorilinea</taxon>
    </lineage>
</organism>
<evidence type="ECO:0000313" key="1">
    <source>
        <dbReference type="EMBL" id="TQE94866.1"/>
    </source>
</evidence>
<sequence>MASAAMFAGLVFDEEGRPAEVDWVGQNACYVVLDDDFRRYIDAAQVDRQVLRFLREQVEGQREMAVTTMLEMLGKDDLFTKAAIEASIERMEEAVGQPIPEETRQWLGMLGFRVIIDFHGNVVDIQMPAGGIDEDDE</sequence>
<name>A0A540VDL8_9CHLR</name>
<evidence type="ECO:0000313" key="2">
    <source>
        <dbReference type="Proteomes" id="UP000317371"/>
    </source>
</evidence>
<protein>
    <submittedName>
        <fullName evidence="1">Uncharacterized protein</fullName>
    </submittedName>
</protein>
<reference evidence="1 2" key="1">
    <citation type="submission" date="2019-06" db="EMBL/GenBank/DDBJ databases">
        <title>Genome sequence of Litorilinea aerophila BAA-2444.</title>
        <authorList>
            <person name="Maclea K.S."/>
            <person name="Maurais E.G."/>
            <person name="Iannazzi L.C."/>
        </authorList>
    </citation>
    <scope>NUCLEOTIDE SEQUENCE [LARGE SCALE GENOMIC DNA]</scope>
    <source>
        <strain evidence="1 2">ATCC BAA-2444</strain>
    </source>
</reference>
<dbReference type="InParanoid" id="A0A540VDL8"/>